<comment type="function">
    <text evidence="4 5">Cell division protein that is part of the divisome complex and is recruited early to the Z-ring. Probably stimulates Z-ring formation, perhaps through the cross-linking of FtsZ protofilaments. Its function overlaps with FtsA.</text>
</comment>
<dbReference type="Proteomes" id="UP000194360">
    <property type="component" value="Unassembled WGS sequence"/>
</dbReference>
<comment type="similarity">
    <text evidence="5">Belongs to the SepF family.</text>
</comment>
<keyword evidence="1 5" id="KW-0132">Cell division</keyword>
<dbReference type="RefSeq" id="WP_085914994.1">
    <property type="nucleotide sequence ID" value="NZ_AP018920.1"/>
</dbReference>
<evidence type="ECO:0000256" key="4">
    <source>
        <dbReference type="ARBA" id="ARBA00044936"/>
    </source>
</evidence>
<dbReference type="InterPro" id="IPR023052">
    <property type="entry name" value="Cell_div_SepF"/>
</dbReference>
<dbReference type="Pfam" id="PF04472">
    <property type="entry name" value="SepF"/>
    <property type="match status" value="1"/>
</dbReference>
<dbReference type="AlphaFoldDB" id="A0A1Y2MQ38"/>
<feature type="region of interest" description="Disordered" evidence="6">
    <location>
        <begin position="121"/>
        <end position="156"/>
    </location>
</feature>
<feature type="compositionally biased region" description="Basic and acidic residues" evidence="6">
    <location>
        <begin position="128"/>
        <end position="138"/>
    </location>
</feature>
<comment type="caution">
    <text evidence="7">The sequence shown here is derived from an EMBL/GenBank/DDBJ whole genome shotgun (WGS) entry which is preliminary data.</text>
</comment>
<feature type="compositionally biased region" description="Basic and acidic residues" evidence="6">
    <location>
        <begin position="75"/>
        <end position="101"/>
    </location>
</feature>
<feature type="compositionally biased region" description="Basic and acidic residues" evidence="6">
    <location>
        <begin position="29"/>
        <end position="42"/>
    </location>
</feature>
<dbReference type="InterPro" id="IPR038594">
    <property type="entry name" value="SepF-like_sf"/>
</dbReference>
<evidence type="ECO:0000256" key="1">
    <source>
        <dbReference type="ARBA" id="ARBA00022618"/>
    </source>
</evidence>
<evidence type="ECO:0000256" key="5">
    <source>
        <dbReference type="HAMAP-Rule" id="MF_01197"/>
    </source>
</evidence>
<keyword evidence="2 5" id="KW-0717">Septation</keyword>
<evidence type="ECO:0000256" key="6">
    <source>
        <dbReference type="SAM" id="MobiDB-lite"/>
    </source>
</evidence>
<comment type="subunit">
    <text evidence="5">Homodimer. Interacts with FtsZ.</text>
</comment>
<sequence>MSAMYRLKAYFGMVPADEMDYVDDPGHYRAAHEHSSSGRGDRWATASGRFADQDGYGDERYDAPTGYDDGWGPRTARDTPRPARGVRPDLRGEREPNDHLGRVSPIGGAAGAAVRGSLAMDPDAFRSPSREPQREERPTPIAPAPVPSAVPEQRDRTAVAPASITTLHPRSYNEARTIGERYRDGVPVIMNLTDLDGAAAKRLVDFAAGLAFALRGSIDKVTDRVFLLTPADVEVSADDARRLAERGAFRQD</sequence>
<keyword evidence="8" id="KW-1185">Reference proteome</keyword>
<dbReference type="PANTHER" id="PTHR35798:SF1">
    <property type="entry name" value="CELL DIVISION PROTEIN SEPF"/>
    <property type="match status" value="1"/>
</dbReference>
<keyword evidence="3 5" id="KW-0131">Cell cycle</keyword>
<feature type="region of interest" description="Disordered" evidence="6">
    <location>
        <begin position="29"/>
        <end position="108"/>
    </location>
</feature>
<dbReference type="Gene3D" id="3.30.110.150">
    <property type="entry name" value="SepF-like protein"/>
    <property type="match status" value="1"/>
</dbReference>
<proteinExistence type="inferred from homology"/>
<accession>A0A1Y2MQ38</accession>
<dbReference type="GO" id="GO:0005737">
    <property type="term" value="C:cytoplasm"/>
    <property type="evidence" value="ECO:0007669"/>
    <property type="project" value="UniProtKB-SubCell"/>
</dbReference>
<dbReference type="OrthoDB" id="3731101at2"/>
<name>A0A1Y2MQ38_PSEAH</name>
<reference evidence="7 8" key="1">
    <citation type="submission" date="2016-09" db="EMBL/GenBank/DDBJ databases">
        <title>Pseudonocardia autotrophica DSM535, a candidate organism with high potential of specific P450 cytochromes.</title>
        <authorList>
            <person name="Grumaz C."/>
            <person name="Vainshtein Y."/>
            <person name="Kirstahler P."/>
            <person name="Sohn K."/>
        </authorList>
    </citation>
    <scope>NUCLEOTIDE SEQUENCE [LARGE SCALE GENOMIC DNA]</scope>
    <source>
        <strain evidence="7 8">DSM 535</strain>
    </source>
</reference>
<evidence type="ECO:0000313" key="8">
    <source>
        <dbReference type="Proteomes" id="UP000194360"/>
    </source>
</evidence>
<evidence type="ECO:0000313" key="7">
    <source>
        <dbReference type="EMBL" id="OSY37335.1"/>
    </source>
</evidence>
<comment type="subcellular location">
    <subcellularLocation>
        <location evidence="5">Cytoplasm</location>
    </subcellularLocation>
    <text evidence="5">Localizes to the division site, in a FtsZ-dependent manner.</text>
</comment>
<dbReference type="GO" id="GO:0000917">
    <property type="term" value="P:division septum assembly"/>
    <property type="evidence" value="ECO:0007669"/>
    <property type="project" value="UniProtKB-KW"/>
</dbReference>
<organism evidence="7 8">
    <name type="scientific">Pseudonocardia autotrophica</name>
    <name type="common">Amycolata autotrophica</name>
    <name type="synonym">Nocardia autotrophica</name>
    <dbReference type="NCBI Taxonomy" id="2074"/>
    <lineage>
        <taxon>Bacteria</taxon>
        <taxon>Bacillati</taxon>
        <taxon>Actinomycetota</taxon>
        <taxon>Actinomycetes</taxon>
        <taxon>Pseudonocardiales</taxon>
        <taxon>Pseudonocardiaceae</taxon>
        <taxon>Pseudonocardia</taxon>
    </lineage>
</organism>
<dbReference type="STRING" id="2074.BG845_04846"/>
<dbReference type="EMBL" id="MIGB01000031">
    <property type="protein sequence ID" value="OSY37335.1"/>
    <property type="molecule type" value="Genomic_DNA"/>
</dbReference>
<dbReference type="HAMAP" id="MF_01197">
    <property type="entry name" value="SepF"/>
    <property type="match status" value="1"/>
</dbReference>
<dbReference type="InterPro" id="IPR007561">
    <property type="entry name" value="Cell_div_SepF/SepF-rel"/>
</dbReference>
<keyword evidence="5" id="KW-0963">Cytoplasm</keyword>
<gene>
    <name evidence="5 7" type="primary">sepF</name>
    <name evidence="7" type="ORF">BG845_04846</name>
</gene>
<dbReference type="GO" id="GO:0043093">
    <property type="term" value="P:FtsZ-dependent cytokinesis"/>
    <property type="evidence" value="ECO:0007669"/>
    <property type="project" value="UniProtKB-UniRule"/>
</dbReference>
<evidence type="ECO:0000256" key="3">
    <source>
        <dbReference type="ARBA" id="ARBA00023306"/>
    </source>
</evidence>
<dbReference type="PANTHER" id="PTHR35798">
    <property type="entry name" value="CELL DIVISION PROTEIN SEPF"/>
    <property type="match status" value="1"/>
</dbReference>
<evidence type="ECO:0000256" key="2">
    <source>
        <dbReference type="ARBA" id="ARBA00023210"/>
    </source>
</evidence>
<protein>
    <recommendedName>
        <fullName evidence="5">Cell division protein SepF</fullName>
    </recommendedName>
</protein>